<reference evidence="3" key="1">
    <citation type="submission" date="2021-01" db="EMBL/GenBank/DDBJ databases">
        <authorList>
            <person name="Corre E."/>
            <person name="Pelletier E."/>
            <person name="Niang G."/>
            <person name="Scheremetjew M."/>
            <person name="Finn R."/>
            <person name="Kale V."/>
            <person name="Holt S."/>
            <person name="Cochrane G."/>
            <person name="Meng A."/>
            <person name="Brown T."/>
            <person name="Cohen L."/>
        </authorList>
    </citation>
    <scope>NUCLEOTIDE SEQUENCE</scope>
    <source>
        <strain evidence="3">CCMP1510</strain>
    </source>
</reference>
<evidence type="ECO:0000313" key="3">
    <source>
        <dbReference type="EMBL" id="CAE0363919.1"/>
    </source>
</evidence>
<feature type="domain" description="GST N-terminal" evidence="2">
    <location>
        <begin position="301"/>
        <end position="387"/>
    </location>
</feature>
<dbReference type="Gene3D" id="3.40.30.10">
    <property type="entry name" value="Glutaredoxin"/>
    <property type="match status" value="1"/>
</dbReference>
<dbReference type="PROSITE" id="PS50404">
    <property type="entry name" value="GST_NTER"/>
    <property type="match status" value="1"/>
</dbReference>
<dbReference type="PANTHER" id="PTHR34598:SF3">
    <property type="entry name" value="OXIDOREDUCTASE AN1597"/>
    <property type="match status" value="1"/>
</dbReference>
<gene>
    <name evidence="3" type="ORF">ALAG00032_LOCUS4660</name>
</gene>
<proteinExistence type="inferred from homology"/>
<dbReference type="SFLD" id="SFLDS00019">
    <property type="entry name" value="Glutathione_Transferase_(cytos"/>
    <property type="match status" value="1"/>
</dbReference>
<dbReference type="Pfam" id="PF13410">
    <property type="entry name" value="GST_C_2"/>
    <property type="match status" value="1"/>
</dbReference>
<dbReference type="EMBL" id="HBIJ01006624">
    <property type="protein sequence ID" value="CAE0363919.1"/>
    <property type="molecule type" value="Transcribed_RNA"/>
</dbReference>
<dbReference type="Gene3D" id="1.20.1050.10">
    <property type="match status" value="1"/>
</dbReference>
<dbReference type="Pfam" id="PF13417">
    <property type="entry name" value="GST_N_3"/>
    <property type="match status" value="1"/>
</dbReference>
<evidence type="ECO:0000256" key="1">
    <source>
        <dbReference type="ARBA" id="ARBA00023604"/>
    </source>
</evidence>
<dbReference type="InterPro" id="IPR004045">
    <property type="entry name" value="Glutathione_S-Trfase_N"/>
</dbReference>
<dbReference type="SUPFAM" id="SSF52833">
    <property type="entry name" value="Thioredoxin-like"/>
    <property type="match status" value="1"/>
</dbReference>
<dbReference type="SUPFAM" id="SSF47616">
    <property type="entry name" value="GST C-terminal domain-like"/>
    <property type="match status" value="1"/>
</dbReference>
<evidence type="ECO:0000259" key="2">
    <source>
        <dbReference type="PROSITE" id="PS50404"/>
    </source>
</evidence>
<dbReference type="InterPro" id="IPR036249">
    <property type="entry name" value="Thioredoxin-like_sf"/>
</dbReference>
<dbReference type="PANTHER" id="PTHR34598">
    <property type="entry name" value="BLL6449 PROTEIN"/>
    <property type="match status" value="1"/>
</dbReference>
<dbReference type="NCBIfam" id="NF041278">
    <property type="entry name" value="CmcJ_NvfI_EfuI"/>
    <property type="match status" value="1"/>
</dbReference>
<dbReference type="AlphaFoldDB" id="A0A7S3JSX8"/>
<dbReference type="InterPro" id="IPR040079">
    <property type="entry name" value="Glutathione_S-Trfase"/>
</dbReference>
<accession>A0A7S3JSX8</accession>
<dbReference type="InterPro" id="IPR044053">
    <property type="entry name" value="AsaB-like"/>
</dbReference>
<dbReference type="InterPro" id="IPR036282">
    <property type="entry name" value="Glutathione-S-Trfase_C_sf"/>
</dbReference>
<protein>
    <recommendedName>
        <fullName evidence="2">GST N-terminal domain-containing protein</fullName>
    </recommendedName>
</protein>
<comment type="similarity">
    <text evidence="1">Belongs to the asaB hydroxylase/desaturase family.</text>
</comment>
<organism evidence="3">
    <name type="scientific">Aureoumbra lagunensis</name>
    <dbReference type="NCBI Taxonomy" id="44058"/>
    <lineage>
        <taxon>Eukaryota</taxon>
        <taxon>Sar</taxon>
        <taxon>Stramenopiles</taxon>
        <taxon>Ochrophyta</taxon>
        <taxon>Pelagophyceae</taxon>
        <taxon>Pelagomonadales</taxon>
        <taxon>Aureoumbra</taxon>
    </lineage>
</organism>
<sequence>MQYIIRKAINNTSVKNYYSRGIVFLNYQEEPKKALGRYIGQEDKGDVEDKCYAQAIEMNDGRKLNALFDKNGFELRDWPTKVKNFHDEKEVKSIYYDEIVELVKAATGASLVLVFDSTIRETSQINLNALDGGSAAPVQRVHSDYTEQSAPRRLEQLVRKDEFFGIKSVPRSLLHCDYTFVNVWRSIDQNNVIKRRPLAVLDKNSVDHSKDTMIYELRFPDRTGQTYSLRYNKNHQWYYFPQMTAHECLIFNNFDKRSKFSGVFHTAFDDPNTKARDPPRRSIEVRTVAFFPPRENLDKPNHYTFYDMAHSNNAARIRLWLQLDQWQHKNQHIIQTKLVQYPQLQSSEFAIINPLRKIPALVKPNNETVFESDVILRYLEDKFGQSKRFTPSTPDDRQRMELIIRCHDLYIASPNNTQPGFSHTQGAMYLSAAFHGPHRAMSVSDRAAKLKELWSQLVWLDKYLIGTPYLVSNSLSLADLTWYPTCVFMEFMLPRVFDWPQLFYHPRNNNEHHSPVPRLARWFSFLTSQHDAFASTRNTILEYWHKMDADPHRQFDPIIDEIKQNPHLKWKYP</sequence>
<name>A0A7S3JSX8_9STRA</name>
<dbReference type="GO" id="GO:0016491">
    <property type="term" value="F:oxidoreductase activity"/>
    <property type="evidence" value="ECO:0007669"/>
    <property type="project" value="InterPro"/>
</dbReference>